<organism evidence="4 5">
    <name type="scientific">Kwoniella dendrophila CBS 6074</name>
    <dbReference type="NCBI Taxonomy" id="1295534"/>
    <lineage>
        <taxon>Eukaryota</taxon>
        <taxon>Fungi</taxon>
        <taxon>Dikarya</taxon>
        <taxon>Basidiomycota</taxon>
        <taxon>Agaricomycotina</taxon>
        <taxon>Tremellomycetes</taxon>
        <taxon>Tremellales</taxon>
        <taxon>Cryptococcaceae</taxon>
        <taxon>Kwoniella</taxon>
    </lineage>
</organism>
<feature type="compositionally biased region" description="Low complexity" evidence="2">
    <location>
        <begin position="134"/>
        <end position="162"/>
    </location>
</feature>
<feature type="compositionally biased region" description="Polar residues" evidence="2">
    <location>
        <begin position="373"/>
        <end position="386"/>
    </location>
</feature>
<evidence type="ECO:0000259" key="3">
    <source>
        <dbReference type="PROSITE" id="PS50157"/>
    </source>
</evidence>
<dbReference type="RefSeq" id="XP_066076573.1">
    <property type="nucleotide sequence ID" value="XM_066220476.1"/>
</dbReference>
<dbReference type="PROSITE" id="PS00028">
    <property type="entry name" value="ZINC_FINGER_C2H2_1"/>
    <property type="match status" value="1"/>
</dbReference>
<dbReference type="EMBL" id="CP144103">
    <property type="protein sequence ID" value="WWC89810.1"/>
    <property type="molecule type" value="Genomic_DNA"/>
</dbReference>
<keyword evidence="5" id="KW-1185">Reference proteome</keyword>
<keyword evidence="1" id="KW-0479">Metal-binding</keyword>
<feature type="compositionally biased region" description="Basic residues" evidence="2">
    <location>
        <begin position="52"/>
        <end position="63"/>
    </location>
</feature>
<feature type="region of interest" description="Disordered" evidence="2">
    <location>
        <begin position="33"/>
        <end position="222"/>
    </location>
</feature>
<feature type="compositionally biased region" description="Polar residues" evidence="2">
    <location>
        <begin position="213"/>
        <end position="222"/>
    </location>
</feature>
<dbReference type="InterPro" id="IPR013087">
    <property type="entry name" value="Znf_C2H2_type"/>
</dbReference>
<feature type="region of interest" description="Disordered" evidence="2">
    <location>
        <begin position="274"/>
        <end position="313"/>
    </location>
</feature>
<evidence type="ECO:0000256" key="2">
    <source>
        <dbReference type="SAM" id="MobiDB-lite"/>
    </source>
</evidence>
<evidence type="ECO:0000313" key="5">
    <source>
        <dbReference type="Proteomes" id="UP001355207"/>
    </source>
</evidence>
<feature type="compositionally biased region" description="Polar residues" evidence="2">
    <location>
        <begin position="289"/>
        <end position="298"/>
    </location>
</feature>
<name>A0AAX4JZ02_9TREE</name>
<keyword evidence="1" id="KW-0862">Zinc</keyword>
<dbReference type="GO" id="GO:0008270">
    <property type="term" value="F:zinc ion binding"/>
    <property type="evidence" value="ECO:0007669"/>
    <property type="project" value="UniProtKB-KW"/>
</dbReference>
<proteinExistence type="predicted"/>
<feature type="region of interest" description="Disordered" evidence="2">
    <location>
        <begin position="325"/>
        <end position="418"/>
    </location>
</feature>
<feature type="compositionally biased region" description="Basic and acidic residues" evidence="2">
    <location>
        <begin position="388"/>
        <end position="400"/>
    </location>
</feature>
<dbReference type="AlphaFoldDB" id="A0AAX4JZ02"/>
<evidence type="ECO:0000256" key="1">
    <source>
        <dbReference type="PROSITE-ProRule" id="PRU00042"/>
    </source>
</evidence>
<keyword evidence="1" id="KW-0863">Zinc-finger</keyword>
<feature type="compositionally biased region" description="Basic and acidic residues" evidence="2">
    <location>
        <begin position="340"/>
        <end position="356"/>
    </location>
</feature>
<feature type="compositionally biased region" description="Basic and acidic residues" evidence="2">
    <location>
        <begin position="183"/>
        <end position="193"/>
    </location>
</feature>
<evidence type="ECO:0000313" key="4">
    <source>
        <dbReference type="EMBL" id="WWC89810.1"/>
    </source>
</evidence>
<dbReference type="PROSITE" id="PS50157">
    <property type="entry name" value="ZINC_FINGER_C2H2_2"/>
    <property type="match status" value="1"/>
</dbReference>
<sequence length="485" mass="53857">MSNHKYACKFAECGRVFDRWSRLEKHFRDHINGNIRSRGNARSAPPATSRTKLAKKRQHRKQRSSNMRNRYGLFTPNPSNSQMVIDLRTPSLSPDPLSATETSEVEEVLPPTPIAPSILQTPSITKKGPSWTVAPRTPSISPSPSASPTIPEEVDVQPTRSQSPPPSPPRARNDNPFLIDVESGIREDSETRDIPSLLRSRNRESPPQYAYNIPNSSSLDIGTNNGEKRMLNRLRLINPQSEISAVETSPQRQYPYPTPIISPFAKLSSAIPGSHQAYSGVDESDEPHSNQLYHTPTSKKADNTPPSPNSLDPFIEEARVSLELDRERTLTPCPSPRELSNPKDGEVMTNIEERRSCSSSSTIDLTPFMDYLQTPSTSTDSTVQQDISDDKEGKGRDDVAHSPTPGGQSDFAEKSKPPFSGSCHFSSLSSLQLVGTDQPVQDVSGKLLSPTDDILRLLREFKQNNRRNHEIIEEMEKLVPTMTCS</sequence>
<reference evidence="4 5" key="1">
    <citation type="submission" date="2024-01" db="EMBL/GenBank/DDBJ databases">
        <title>Comparative genomics of Cryptococcus and Kwoniella reveals pathogenesis evolution and contrasting modes of karyotype evolution via chromosome fusion or intercentromeric recombination.</title>
        <authorList>
            <person name="Coelho M.A."/>
            <person name="David-Palma M."/>
            <person name="Shea T."/>
            <person name="Bowers K."/>
            <person name="McGinley-Smith S."/>
            <person name="Mohammad A.W."/>
            <person name="Gnirke A."/>
            <person name="Yurkov A.M."/>
            <person name="Nowrousian M."/>
            <person name="Sun S."/>
            <person name="Cuomo C.A."/>
            <person name="Heitman J."/>
        </authorList>
    </citation>
    <scope>NUCLEOTIDE SEQUENCE [LARGE SCALE GENOMIC DNA]</scope>
    <source>
        <strain evidence="4 5">CBS 6074</strain>
    </source>
</reference>
<dbReference type="Proteomes" id="UP001355207">
    <property type="component" value="Chromosome 6"/>
</dbReference>
<feature type="domain" description="C2H2-type" evidence="3">
    <location>
        <begin position="6"/>
        <end position="35"/>
    </location>
</feature>
<gene>
    <name evidence="4" type="ORF">L201_004736</name>
</gene>
<accession>A0AAX4JZ02</accession>
<dbReference type="GeneID" id="91095406"/>
<protein>
    <recommendedName>
        <fullName evidence="3">C2H2-type domain-containing protein</fullName>
    </recommendedName>
</protein>